<protein>
    <submittedName>
        <fullName evidence="1">Uncharacterized protein</fullName>
    </submittedName>
</protein>
<gene>
    <name evidence="1" type="ORF">MCOR33_005206</name>
</gene>
<accession>A0ABQ8NN90</accession>
<proteinExistence type="predicted"/>
<evidence type="ECO:0000313" key="1">
    <source>
        <dbReference type="EMBL" id="KAI6298758.1"/>
    </source>
</evidence>
<organism evidence="1 2">
    <name type="scientific">Pyricularia grisea</name>
    <name type="common">Crabgrass-specific blast fungus</name>
    <name type="synonym">Magnaporthe grisea</name>
    <dbReference type="NCBI Taxonomy" id="148305"/>
    <lineage>
        <taxon>Eukaryota</taxon>
        <taxon>Fungi</taxon>
        <taxon>Dikarya</taxon>
        <taxon>Ascomycota</taxon>
        <taxon>Pezizomycotina</taxon>
        <taxon>Sordariomycetes</taxon>
        <taxon>Sordariomycetidae</taxon>
        <taxon>Magnaporthales</taxon>
        <taxon>Pyriculariaceae</taxon>
        <taxon>Pyricularia</taxon>
    </lineage>
</organism>
<reference evidence="1" key="1">
    <citation type="submission" date="2021-01" db="EMBL/GenBank/DDBJ databases">
        <title>Deciphering the adaptive evolutionary patterns associated with biogeogrpahic diversity in the finger millet blast pathogen Magnaporthe oryzae in Eastern Africa.</title>
        <authorList>
            <person name="Onyema G."/>
            <person name="Shittu T.A."/>
            <person name="Dodsworth S."/>
            <person name="Devilliers S."/>
            <person name="Muthumeenakshi S."/>
            <person name="Sreenivasaprasad S."/>
        </authorList>
    </citation>
    <scope>NUCLEOTIDE SEQUENCE</scope>
    <source>
        <strain evidence="1">D15/s37</strain>
    </source>
</reference>
<evidence type="ECO:0000313" key="2">
    <source>
        <dbReference type="Proteomes" id="UP001059893"/>
    </source>
</evidence>
<dbReference type="EMBL" id="JABSND010000083">
    <property type="protein sequence ID" value="KAI6298758.1"/>
    <property type="molecule type" value="Genomic_DNA"/>
</dbReference>
<dbReference type="Proteomes" id="UP001059893">
    <property type="component" value="Unassembled WGS sequence"/>
</dbReference>
<name>A0ABQ8NN90_PYRGI</name>
<comment type="caution">
    <text evidence="1">The sequence shown here is derived from an EMBL/GenBank/DDBJ whole genome shotgun (WGS) entry which is preliminary data.</text>
</comment>
<keyword evidence="2" id="KW-1185">Reference proteome</keyword>
<sequence>MLELVTVVKNLPGNIKVLVIQTPRREARALGGLWNTAITVYSNRLSPMLPARHLRMQTASL</sequence>